<gene>
    <name evidence="1" type="ORF">COLO4_01711</name>
</gene>
<accession>A0A1R3L261</accession>
<dbReference type="EMBL" id="AWUE01004327">
    <property type="protein sequence ID" value="OMP13426.1"/>
    <property type="molecule type" value="Genomic_DNA"/>
</dbReference>
<dbReference type="AlphaFoldDB" id="A0A1R3L261"/>
<evidence type="ECO:0000313" key="1">
    <source>
        <dbReference type="EMBL" id="OMP13426.1"/>
    </source>
</evidence>
<dbReference type="Proteomes" id="UP000187203">
    <property type="component" value="Unassembled WGS sequence"/>
</dbReference>
<proteinExistence type="predicted"/>
<reference evidence="2" key="1">
    <citation type="submission" date="2013-09" db="EMBL/GenBank/DDBJ databases">
        <title>Corchorus olitorius genome sequencing.</title>
        <authorList>
            <person name="Alam M."/>
            <person name="Haque M.S."/>
            <person name="Islam M.S."/>
            <person name="Emdad E.M."/>
            <person name="Islam M.M."/>
            <person name="Ahmed B."/>
            <person name="Halim A."/>
            <person name="Hossen Q.M.M."/>
            <person name="Hossain M.Z."/>
            <person name="Ahmed R."/>
            <person name="Khan M.M."/>
            <person name="Islam R."/>
            <person name="Rashid M.M."/>
            <person name="Khan S.A."/>
            <person name="Rahman M.S."/>
            <person name="Alam M."/>
            <person name="Yahiya A.S."/>
            <person name="Khan M.S."/>
            <person name="Azam M.S."/>
            <person name="Haque T."/>
            <person name="Lashkar M.Z.H."/>
            <person name="Akhand A.I."/>
            <person name="Morshed G."/>
            <person name="Roy S."/>
            <person name="Uddin K.S."/>
            <person name="Rabeya T."/>
            <person name="Hossain A.S."/>
            <person name="Chowdhury A."/>
            <person name="Snigdha A.R."/>
            <person name="Mortoza M.S."/>
            <person name="Matin S.A."/>
            <person name="Hoque S.M.E."/>
            <person name="Islam M.K."/>
            <person name="Roy D.K."/>
            <person name="Haider R."/>
            <person name="Moosa M.M."/>
            <person name="Elias S.M."/>
            <person name="Hasan A.M."/>
            <person name="Jahan S."/>
            <person name="Shafiuddin M."/>
            <person name="Mahmood N."/>
            <person name="Shommy N.S."/>
        </authorList>
    </citation>
    <scope>NUCLEOTIDE SEQUENCE [LARGE SCALE GENOMIC DNA]</scope>
    <source>
        <strain evidence="2">cv. O-4</strain>
    </source>
</reference>
<name>A0A1R3L261_9ROSI</name>
<comment type="caution">
    <text evidence="1">The sequence shown here is derived from an EMBL/GenBank/DDBJ whole genome shotgun (WGS) entry which is preliminary data.</text>
</comment>
<keyword evidence="2" id="KW-1185">Reference proteome</keyword>
<organism evidence="1 2">
    <name type="scientific">Corchorus olitorius</name>
    <dbReference type="NCBI Taxonomy" id="93759"/>
    <lineage>
        <taxon>Eukaryota</taxon>
        <taxon>Viridiplantae</taxon>
        <taxon>Streptophyta</taxon>
        <taxon>Embryophyta</taxon>
        <taxon>Tracheophyta</taxon>
        <taxon>Spermatophyta</taxon>
        <taxon>Magnoliopsida</taxon>
        <taxon>eudicotyledons</taxon>
        <taxon>Gunneridae</taxon>
        <taxon>Pentapetalae</taxon>
        <taxon>rosids</taxon>
        <taxon>malvids</taxon>
        <taxon>Malvales</taxon>
        <taxon>Malvaceae</taxon>
        <taxon>Grewioideae</taxon>
        <taxon>Apeibeae</taxon>
        <taxon>Corchorus</taxon>
    </lineage>
</organism>
<protein>
    <submittedName>
        <fullName evidence="1">Uncharacterized protein</fullName>
    </submittedName>
</protein>
<sequence>MNKIINVISNENGDCDLETKWFLIDYSDNNESMRIRLKEDTVKEAFTAIRSEYEPQLLEASEQTRFRTLSGRYGNAVSSLKRSIMQELIIIVTGIFLNYFNIDSTYATAREVIRQLFGLSVKREVILSSFASDSRRADRKGGWFSIKQYEKSMLFDCFNGVINAGQQYEAIKNRMHVLVAATKK</sequence>
<evidence type="ECO:0000313" key="2">
    <source>
        <dbReference type="Proteomes" id="UP000187203"/>
    </source>
</evidence>